<dbReference type="AlphaFoldDB" id="U7VD98"/>
<dbReference type="SUPFAM" id="SSF53335">
    <property type="entry name" value="S-adenosyl-L-methionine-dependent methyltransferases"/>
    <property type="match status" value="1"/>
</dbReference>
<feature type="domain" description="Methyltransferase type 11" evidence="1">
    <location>
        <begin position="51"/>
        <end position="144"/>
    </location>
</feature>
<proteinExistence type="predicted"/>
<dbReference type="InterPro" id="IPR029063">
    <property type="entry name" value="SAM-dependent_MTases_sf"/>
</dbReference>
<protein>
    <recommendedName>
        <fullName evidence="1">Methyltransferase type 11 domain-containing protein</fullName>
    </recommendedName>
</protein>
<dbReference type="eggNOG" id="COG2226">
    <property type="taxonomic scope" value="Bacteria"/>
</dbReference>
<dbReference type="GO" id="GO:0008757">
    <property type="term" value="F:S-adenosylmethionine-dependent methyltransferase activity"/>
    <property type="evidence" value="ECO:0007669"/>
    <property type="project" value="InterPro"/>
</dbReference>
<gene>
    <name evidence="2" type="ORF">HMPREF0202_01343</name>
</gene>
<dbReference type="PANTHER" id="PTHR43591:SF24">
    <property type="entry name" value="2-METHOXY-6-POLYPRENYL-1,4-BENZOQUINOL METHYLASE, MITOCHONDRIAL"/>
    <property type="match status" value="1"/>
</dbReference>
<keyword evidence="3" id="KW-1185">Reference proteome</keyword>
<comment type="caution">
    <text evidence="2">The sequence shown here is derived from an EMBL/GenBank/DDBJ whole genome shotgun (WGS) entry which is preliminary data.</text>
</comment>
<dbReference type="PANTHER" id="PTHR43591">
    <property type="entry name" value="METHYLTRANSFERASE"/>
    <property type="match status" value="1"/>
</dbReference>
<sequence length="209" mass="23885">MNSNKSVNYKENTIKFFDKMASKKHGDSFKHYNNVLDWLDLLLANEEYTLLDLGTGKGDLLLKIIEKNKFLKLIGLDISSEMIKLAISKGISANFVIGDSEAIPLKNSSIDIITCINSFHHYSNPEKSISEIARVLKSNGTLILGEIWILPIFRNIINFFLPYMKTGDYKIYSCKDIIKLFSQQGIILVEKKYVFPSNYTYLLKKAEVK</sequence>
<reference evidence="2 3" key="1">
    <citation type="submission" date="2013-08" db="EMBL/GenBank/DDBJ databases">
        <authorList>
            <person name="Weinstock G."/>
            <person name="Sodergren E."/>
            <person name="Wylie T."/>
            <person name="Fulton L."/>
            <person name="Fulton R."/>
            <person name="Fronick C."/>
            <person name="O'Laughlin M."/>
            <person name="Godfrey J."/>
            <person name="Miner T."/>
            <person name="Herter B."/>
            <person name="Appelbaum E."/>
            <person name="Cordes M."/>
            <person name="Lek S."/>
            <person name="Wollam A."/>
            <person name="Pepin K.H."/>
            <person name="Palsikar V.B."/>
            <person name="Mitreva M."/>
            <person name="Wilson R.K."/>
        </authorList>
    </citation>
    <scope>NUCLEOTIDE SEQUENCE [LARGE SCALE GENOMIC DNA]</scope>
    <source>
        <strain evidence="2 3">ATCC BAA-474</strain>
    </source>
</reference>
<dbReference type="HOGENOM" id="CLU_037990_10_1_0"/>
<dbReference type="InterPro" id="IPR013216">
    <property type="entry name" value="Methyltransf_11"/>
</dbReference>
<dbReference type="STRING" id="1319815.HMPREF0202_01343"/>
<dbReference type="Gene3D" id="3.40.50.150">
    <property type="entry name" value="Vaccinia Virus protein VP39"/>
    <property type="match status" value="1"/>
</dbReference>
<dbReference type="CDD" id="cd02440">
    <property type="entry name" value="AdoMet_MTases"/>
    <property type="match status" value="1"/>
</dbReference>
<evidence type="ECO:0000259" key="1">
    <source>
        <dbReference type="Pfam" id="PF08241"/>
    </source>
</evidence>
<evidence type="ECO:0000313" key="3">
    <source>
        <dbReference type="Proteomes" id="UP000017081"/>
    </source>
</evidence>
<dbReference type="EMBL" id="AXZF01000049">
    <property type="protein sequence ID" value="ERT68753.1"/>
    <property type="molecule type" value="Genomic_DNA"/>
</dbReference>
<dbReference type="Pfam" id="PF08241">
    <property type="entry name" value="Methyltransf_11"/>
    <property type="match status" value="1"/>
</dbReference>
<name>U7VD98_9FUSO</name>
<evidence type="ECO:0000313" key="2">
    <source>
        <dbReference type="EMBL" id="ERT68753.1"/>
    </source>
</evidence>
<dbReference type="RefSeq" id="WP_023050881.1">
    <property type="nucleotide sequence ID" value="NZ_CP173063.2"/>
</dbReference>
<dbReference type="Proteomes" id="UP000017081">
    <property type="component" value="Unassembled WGS sequence"/>
</dbReference>
<organism evidence="2 3">
    <name type="scientific">Cetobacterium somerae ATCC BAA-474</name>
    <dbReference type="NCBI Taxonomy" id="1319815"/>
    <lineage>
        <taxon>Bacteria</taxon>
        <taxon>Fusobacteriati</taxon>
        <taxon>Fusobacteriota</taxon>
        <taxon>Fusobacteriia</taxon>
        <taxon>Fusobacteriales</taxon>
        <taxon>Fusobacteriaceae</taxon>
        <taxon>Cetobacterium</taxon>
    </lineage>
</organism>
<accession>U7VD98</accession>